<feature type="transmembrane region" description="Helical" evidence="7">
    <location>
        <begin position="94"/>
        <end position="115"/>
    </location>
</feature>
<dbReference type="Proteomes" id="UP001610446">
    <property type="component" value="Unassembled WGS sequence"/>
</dbReference>
<dbReference type="InterPro" id="IPR036259">
    <property type="entry name" value="MFS_trans_sf"/>
</dbReference>
<keyword evidence="4 7" id="KW-0812">Transmembrane</keyword>
<feature type="transmembrane region" description="Helical" evidence="7">
    <location>
        <begin position="250"/>
        <end position="267"/>
    </location>
</feature>
<name>A0ABR4KW09_9EURO</name>
<reference evidence="9 10" key="1">
    <citation type="submission" date="2024-07" db="EMBL/GenBank/DDBJ databases">
        <title>Section-level genome sequencing and comparative genomics of Aspergillus sections Usti and Cavernicolus.</title>
        <authorList>
            <consortium name="Lawrence Berkeley National Laboratory"/>
            <person name="Nybo J.L."/>
            <person name="Vesth T.C."/>
            <person name="Theobald S."/>
            <person name="Frisvad J.C."/>
            <person name="Larsen T.O."/>
            <person name="Kjaerboelling I."/>
            <person name="Rothschild-Mancinelli K."/>
            <person name="Lyhne E.K."/>
            <person name="Kogle M.E."/>
            <person name="Barry K."/>
            <person name="Clum A."/>
            <person name="Na H."/>
            <person name="Ledsgaard L."/>
            <person name="Lin J."/>
            <person name="Lipzen A."/>
            <person name="Kuo A."/>
            <person name="Riley R."/>
            <person name="Mondo S."/>
            <person name="Labutti K."/>
            <person name="Haridas S."/>
            <person name="Pangalinan J."/>
            <person name="Salamov A.A."/>
            <person name="Simmons B.A."/>
            <person name="Magnuson J.K."/>
            <person name="Chen J."/>
            <person name="Drula E."/>
            <person name="Henrissat B."/>
            <person name="Wiebenga A."/>
            <person name="Lubbers R.J."/>
            <person name="Gomes A.C."/>
            <person name="Makela M.R."/>
            <person name="Stajich J."/>
            <person name="Grigoriev I.V."/>
            <person name="Mortensen U.H."/>
            <person name="De Vries R.P."/>
            <person name="Baker S.E."/>
            <person name="Andersen M.R."/>
        </authorList>
    </citation>
    <scope>NUCLEOTIDE SEQUENCE [LARGE SCALE GENOMIC DNA]</scope>
    <source>
        <strain evidence="9 10">CBS 123904</strain>
    </source>
</reference>
<evidence type="ECO:0000313" key="9">
    <source>
        <dbReference type="EMBL" id="KAL2856470.1"/>
    </source>
</evidence>
<feature type="transmembrane region" description="Helical" evidence="7">
    <location>
        <begin position="279"/>
        <end position="300"/>
    </location>
</feature>
<feature type="transmembrane region" description="Helical" evidence="7">
    <location>
        <begin position="20"/>
        <end position="42"/>
    </location>
</feature>
<feature type="transmembrane region" description="Helical" evidence="7">
    <location>
        <begin position="349"/>
        <end position="365"/>
    </location>
</feature>
<keyword evidence="6 7" id="KW-0472">Membrane</keyword>
<feature type="transmembrane region" description="Helical" evidence="7">
    <location>
        <begin position="62"/>
        <end position="82"/>
    </location>
</feature>
<dbReference type="EMBL" id="JBFXLU010000007">
    <property type="protein sequence ID" value="KAL2856470.1"/>
    <property type="molecule type" value="Genomic_DNA"/>
</dbReference>
<keyword evidence="10" id="KW-1185">Reference proteome</keyword>
<dbReference type="InterPro" id="IPR011701">
    <property type="entry name" value="MFS"/>
</dbReference>
<evidence type="ECO:0000256" key="4">
    <source>
        <dbReference type="ARBA" id="ARBA00022692"/>
    </source>
</evidence>
<dbReference type="PANTHER" id="PTHR23506:SF35">
    <property type="entry name" value="MAJOR FACILITATOR SUPERFAMILY (MFS) PROFILE DOMAIN-CONTAINING PROTEIN-RELATED"/>
    <property type="match status" value="1"/>
</dbReference>
<evidence type="ECO:0000256" key="5">
    <source>
        <dbReference type="ARBA" id="ARBA00022989"/>
    </source>
</evidence>
<accession>A0ABR4KW09</accession>
<dbReference type="InterPro" id="IPR050930">
    <property type="entry name" value="MFS_Vesicular_Transporter"/>
</dbReference>
<dbReference type="InterPro" id="IPR020846">
    <property type="entry name" value="MFS_dom"/>
</dbReference>
<dbReference type="PROSITE" id="PS50850">
    <property type="entry name" value="MFS"/>
    <property type="match status" value="1"/>
</dbReference>
<dbReference type="SUPFAM" id="SSF103473">
    <property type="entry name" value="MFS general substrate transporter"/>
    <property type="match status" value="1"/>
</dbReference>
<proteinExistence type="inferred from homology"/>
<dbReference type="Pfam" id="PF07690">
    <property type="entry name" value="MFS_1"/>
    <property type="match status" value="1"/>
</dbReference>
<feature type="transmembrane region" description="Helical" evidence="7">
    <location>
        <begin position="121"/>
        <end position="139"/>
    </location>
</feature>
<protein>
    <submittedName>
        <fullName evidence="9">Major facilitator superfamily domain-containing protein</fullName>
    </submittedName>
</protein>
<organism evidence="9 10">
    <name type="scientific">Aspergillus pseudoustus</name>
    <dbReference type="NCBI Taxonomy" id="1810923"/>
    <lineage>
        <taxon>Eukaryota</taxon>
        <taxon>Fungi</taxon>
        <taxon>Dikarya</taxon>
        <taxon>Ascomycota</taxon>
        <taxon>Pezizomycotina</taxon>
        <taxon>Eurotiomycetes</taxon>
        <taxon>Eurotiomycetidae</taxon>
        <taxon>Eurotiales</taxon>
        <taxon>Aspergillaceae</taxon>
        <taxon>Aspergillus</taxon>
        <taxon>Aspergillus subgen. Nidulantes</taxon>
    </lineage>
</organism>
<gene>
    <name evidence="9" type="ORF">BJY01DRAFT_203430</name>
</gene>
<evidence type="ECO:0000256" key="6">
    <source>
        <dbReference type="ARBA" id="ARBA00023136"/>
    </source>
</evidence>
<keyword evidence="3" id="KW-0813">Transport</keyword>
<comment type="subcellular location">
    <subcellularLocation>
        <location evidence="1">Membrane</location>
        <topology evidence="1">Multi-pass membrane protein</topology>
    </subcellularLocation>
</comment>
<feature type="transmembrane region" description="Helical" evidence="7">
    <location>
        <begin position="312"/>
        <end position="329"/>
    </location>
</feature>
<dbReference type="InterPro" id="IPR001958">
    <property type="entry name" value="Tet-R_TetA/multi-R_MdtG-like"/>
</dbReference>
<comment type="caution">
    <text evidence="9">The sequence shown here is derived from an EMBL/GenBank/DDBJ whole genome shotgun (WGS) entry which is preliminary data.</text>
</comment>
<evidence type="ECO:0000256" key="7">
    <source>
        <dbReference type="SAM" id="Phobius"/>
    </source>
</evidence>
<dbReference type="CDD" id="cd17325">
    <property type="entry name" value="MFS_MdtG_SLC18_like"/>
    <property type="match status" value="1"/>
</dbReference>
<feature type="domain" description="Major facilitator superfamily (MFS) profile" evidence="8">
    <location>
        <begin position="20"/>
        <end position="445"/>
    </location>
</feature>
<dbReference type="PANTHER" id="PTHR23506">
    <property type="entry name" value="GH10249P"/>
    <property type="match status" value="1"/>
</dbReference>
<dbReference type="Gene3D" id="1.20.1250.20">
    <property type="entry name" value="MFS general substrate transporter like domains"/>
    <property type="match status" value="1"/>
</dbReference>
<evidence type="ECO:0000256" key="2">
    <source>
        <dbReference type="ARBA" id="ARBA00006829"/>
    </source>
</evidence>
<feature type="transmembrane region" description="Helical" evidence="7">
    <location>
        <begin position="151"/>
        <end position="173"/>
    </location>
</feature>
<keyword evidence="5 7" id="KW-1133">Transmembrane helix</keyword>
<dbReference type="PRINTS" id="PR01035">
    <property type="entry name" value="TCRTETA"/>
</dbReference>
<comment type="similarity">
    <text evidence="2">Belongs to the major facilitator superfamily. Vesicular transporter family.</text>
</comment>
<evidence type="ECO:0000259" key="8">
    <source>
        <dbReference type="PROSITE" id="PS50850"/>
    </source>
</evidence>
<evidence type="ECO:0000256" key="1">
    <source>
        <dbReference type="ARBA" id="ARBA00004141"/>
    </source>
</evidence>
<evidence type="ECO:0000313" key="10">
    <source>
        <dbReference type="Proteomes" id="UP001610446"/>
    </source>
</evidence>
<feature type="transmembrane region" description="Helical" evidence="7">
    <location>
        <begin position="179"/>
        <end position="200"/>
    </location>
</feature>
<evidence type="ECO:0000256" key="3">
    <source>
        <dbReference type="ARBA" id="ARBA00022448"/>
    </source>
</evidence>
<sequence length="445" mass="48118">MTVDERAPWGYRWRSSQSFIVTAATISLFSETFLFGFIVPILPYMLETRLHLDPSQTQNFTTTLLTVYGVVSLVSAPFFAHFADKTPSRKIPLLLSLAACASGTILVACAPTVWLLMTGQIFQSLASSSVWIVAFATLADNVDEGNKGKVIGTAMSFVGTGIFAGPMVSGTLLQLLGYWPAWSAALFLLALDVLARLLMIEPKKSASAGRTGQTDERTALLNGENGHVSNTGKPVPKRGFYRIMLTHPQILAGIFNTLIMSVLLSAFDTTLPLHVRALFGWESLPVGIIFFGLQVPSIVFGPSIGSLRDRVGLRWPTVIGWGFIVPLIWLLGVPGADLPWGRLEHGGEAVYIVAIIGLGFAFALLRGAGTFQMMAVVHDLEAEDPNIFGPYGGNSRLSGLTELPFNVGMIAGPLLSGSISETIGYYWMNTALGEFSRKLTSRKRV</sequence>